<dbReference type="PROSITE" id="PS01009">
    <property type="entry name" value="CRISP_1"/>
    <property type="match status" value="1"/>
</dbReference>
<feature type="region of interest" description="Disordered" evidence="1">
    <location>
        <begin position="91"/>
        <end position="113"/>
    </location>
</feature>
<feature type="non-terminal residue" evidence="4">
    <location>
        <position position="1"/>
    </location>
</feature>
<dbReference type="SMART" id="SM00198">
    <property type="entry name" value="SCP"/>
    <property type="match status" value="1"/>
</dbReference>
<protein>
    <recommendedName>
        <fullName evidence="3">SCP domain-containing protein</fullName>
    </recommendedName>
</protein>
<keyword evidence="2" id="KW-0812">Transmembrane</keyword>
<evidence type="ECO:0000256" key="2">
    <source>
        <dbReference type="SAM" id="Phobius"/>
    </source>
</evidence>
<feature type="transmembrane region" description="Helical" evidence="2">
    <location>
        <begin position="125"/>
        <end position="142"/>
    </location>
</feature>
<comment type="caution">
    <text evidence="4">The sequence shown here is derived from an EMBL/GenBank/DDBJ whole genome shotgun (WGS) entry which is preliminary data.</text>
</comment>
<dbReference type="Gene3D" id="3.40.33.10">
    <property type="entry name" value="CAP"/>
    <property type="match status" value="1"/>
</dbReference>
<name>A0ABR0LXW3_9PEZI</name>
<evidence type="ECO:0000256" key="1">
    <source>
        <dbReference type="SAM" id="MobiDB-lite"/>
    </source>
</evidence>
<gene>
    <name evidence="4" type="ORF">LTR16_005730</name>
</gene>
<dbReference type="PRINTS" id="PR00837">
    <property type="entry name" value="V5TPXLIKE"/>
</dbReference>
<dbReference type="Pfam" id="PF00188">
    <property type="entry name" value="CAP"/>
    <property type="match status" value="1"/>
</dbReference>
<proteinExistence type="predicted"/>
<accession>A0ABR0LXW3</accession>
<evidence type="ECO:0000313" key="5">
    <source>
        <dbReference type="Proteomes" id="UP001357485"/>
    </source>
</evidence>
<dbReference type="InterPro" id="IPR014044">
    <property type="entry name" value="CAP_dom"/>
</dbReference>
<evidence type="ECO:0000259" key="3">
    <source>
        <dbReference type="SMART" id="SM00198"/>
    </source>
</evidence>
<dbReference type="PANTHER" id="PTHR10334">
    <property type="entry name" value="CYSTEINE-RICH SECRETORY PROTEIN-RELATED"/>
    <property type="match status" value="1"/>
</dbReference>
<dbReference type="InterPro" id="IPR035940">
    <property type="entry name" value="CAP_sf"/>
</dbReference>
<sequence length="143" mass="15371">GGLAGENLASNYMNTSAAIAAWAAEREVYSFQHPGFSETTGHFTQLVWKATTSVGCGRMACDGRNGMQGWFVVCEYWPAGNVAGGFEENVDRQEQGPEQGGRGDEGGIGGEKPGLGVAGRKEVQMWQLVVYAVIVVGLRVLWW</sequence>
<keyword evidence="2" id="KW-1133">Transmembrane helix</keyword>
<dbReference type="SUPFAM" id="SSF55797">
    <property type="entry name" value="PR-1-like"/>
    <property type="match status" value="1"/>
</dbReference>
<reference evidence="4 5" key="1">
    <citation type="submission" date="2023-08" db="EMBL/GenBank/DDBJ databases">
        <title>Black Yeasts Isolated from many extreme environments.</title>
        <authorList>
            <person name="Coleine C."/>
            <person name="Stajich J.E."/>
            <person name="Selbmann L."/>
        </authorList>
    </citation>
    <scope>NUCLEOTIDE SEQUENCE [LARGE SCALE GENOMIC DNA]</scope>
    <source>
        <strain evidence="4 5">CCFEE 536</strain>
    </source>
</reference>
<organism evidence="4 5">
    <name type="scientific">Cryomyces antarcticus</name>
    <dbReference type="NCBI Taxonomy" id="329879"/>
    <lineage>
        <taxon>Eukaryota</taxon>
        <taxon>Fungi</taxon>
        <taxon>Dikarya</taxon>
        <taxon>Ascomycota</taxon>
        <taxon>Pezizomycotina</taxon>
        <taxon>Dothideomycetes</taxon>
        <taxon>Dothideomycetes incertae sedis</taxon>
        <taxon>Cryomyces</taxon>
    </lineage>
</organism>
<dbReference type="InterPro" id="IPR001283">
    <property type="entry name" value="CRISP-related"/>
</dbReference>
<feature type="compositionally biased region" description="Basic and acidic residues" evidence="1">
    <location>
        <begin position="91"/>
        <end position="105"/>
    </location>
</feature>
<keyword evidence="5" id="KW-1185">Reference proteome</keyword>
<feature type="domain" description="SCP" evidence="3">
    <location>
        <begin position="2"/>
        <end position="84"/>
    </location>
</feature>
<dbReference type="EMBL" id="JAVRRA010009170">
    <property type="protein sequence ID" value="KAK5251332.1"/>
    <property type="molecule type" value="Genomic_DNA"/>
</dbReference>
<dbReference type="InterPro" id="IPR018244">
    <property type="entry name" value="Allrgn_V5/Tpx1_CS"/>
</dbReference>
<evidence type="ECO:0000313" key="4">
    <source>
        <dbReference type="EMBL" id="KAK5251332.1"/>
    </source>
</evidence>
<keyword evidence="2" id="KW-0472">Membrane</keyword>
<dbReference type="Proteomes" id="UP001357485">
    <property type="component" value="Unassembled WGS sequence"/>
</dbReference>